<dbReference type="PROSITE" id="PS50005">
    <property type="entry name" value="TPR"/>
    <property type="match status" value="5"/>
</dbReference>
<feature type="repeat" description="TPR" evidence="3">
    <location>
        <begin position="569"/>
        <end position="602"/>
    </location>
</feature>
<dbReference type="GO" id="GO:0055087">
    <property type="term" value="C:Ski complex"/>
    <property type="evidence" value="ECO:0007669"/>
    <property type="project" value="InterPro"/>
</dbReference>
<evidence type="ECO:0000256" key="3">
    <source>
        <dbReference type="PROSITE-ProRule" id="PRU00339"/>
    </source>
</evidence>
<gene>
    <name evidence="5" type="ORF">AMORRO_LOCUS8012</name>
</gene>
<reference evidence="5" key="1">
    <citation type="submission" date="2021-06" db="EMBL/GenBank/DDBJ databases">
        <authorList>
            <person name="Kallberg Y."/>
            <person name="Tangrot J."/>
            <person name="Rosling A."/>
        </authorList>
    </citation>
    <scope>NUCLEOTIDE SEQUENCE</scope>
    <source>
        <strain evidence="5">CL551</strain>
    </source>
</reference>
<feature type="repeat" description="TPR" evidence="3">
    <location>
        <begin position="428"/>
        <end position="461"/>
    </location>
</feature>
<dbReference type="SUPFAM" id="SSF81901">
    <property type="entry name" value="HCP-like"/>
    <property type="match status" value="1"/>
</dbReference>
<dbReference type="PANTHER" id="PTHR15704:SF7">
    <property type="entry name" value="SUPERKILLER COMPLEX PROTEIN 3"/>
    <property type="match status" value="1"/>
</dbReference>
<feature type="repeat" description="TPR" evidence="3">
    <location>
        <begin position="938"/>
        <end position="971"/>
    </location>
</feature>
<dbReference type="InterPro" id="IPR011990">
    <property type="entry name" value="TPR-like_helical_dom_sf"/>
</dbReference>
<dbReference type="SUPFAM" id="SSF48452">
    <property type="entry name" value="TPR-like"/>
    <property type="match status" value="4"/>
</dbReference>
<organism evidence="5 6">
    <name type="scientific">Acaulospora morrowiae</name>
    <dbReference type="NCBI Taxonomy" id="94023"/>
    <lineage>
        <taxon>Eukaryota</taxon>
        <taxon>Fungi</taxon>
        <taxon>Fungi incertae sedis</taxon>
        <taxon>Mucoromycota</taxon>
        <taxon>Glomeromycotina</taxon>
        <taxon>Glomeromycetes</taxon>
        <taxon>Diversisporales</taxon>
        <taxon>Acaulosporaceae</taxon>
        <taxon>Acaulospora</taxon>
    </lineage>
</organism>
<feature type="coiled-coil region" evidence="4">
    <location>
        <begin position="1069"/>
        <end position="1096"/>
    </location>
</feature>
<dbReference type="Proteomes" id="UP000789342">
    <property type="component" value="Unassembled WGS sequence"/>
</dbReference>
<feature type="repeat" description="TPR" evidence="3">
    <location>
        <begin position="637"/>
        <end position="670"/>
    </location>
</feature>
<protein>
    <submittedName>
        <fullName evidence="5">6826_t:CDS:1</fullName>
    </submittedName>
</protein>
<dbReference type="OrthoDB" id="421075at2759"/>
<dbReference type="EMBL" id="CAJVPV010006519">
    <property type="protein sequence ID" value="CAG8606347.1"/>
    <property type="molecule type" value="Genomic_DNA"/>
</dbReference>
<dbReference type="InterPro" id="IPR040962">
    <property type="entry name" value="TPR_22"/>
</dbReference>
<accession>A0A9N9CNL5</accession>
<keyword evidence="4" id="KW-0175">Coiled coil</keyword>
<dbReference type="GO" id="GO:0006401">
    <property type="term" value="P:RNA catabolic process"/>
    <property type="evidence" value="ECO:0007669"/>
    <property type="project" value="InterPro"/>
</dbReference>
<evidence type="ECO:0000313" key="6">
    <source>
        <dbReference type="Proteomes" id="UP000789342"/>
    </source>
</evidence>
<sequence length="1454" mass="165164">MSFIKTSLKNARDAIKAKNYEDAIKHCQNVLQYEADNYNAYVFLGVAQLNLNKPDESEKAYQKAIEINSSQLLAWQGLANFYEKQENWVKLGETWVELLNRHREKSESKEVLDMINKIVDLHLNKEKVKKKAVETLKYLLPTSPYYRLIQDLDNFPPPKQTLLRIIELLEQDESETIKREIDARRYRLNAGTLATIRVQVENEVYGSSELEGFYDSLFEIVDDSSEASDINKSKISVGYISHLQKKLNAIPSENRRQLNEKIIKRAKQLVEQNDTTSSLPYEILINRTNAVKLEDYDEDLLKSYSEKFPDTGLSKIILAYFSALQGDTSEAHELYHEGLELGKGSIFGNMALSWFNHDIKNYDSALEYAKNGRDLTNKYNKKTGSKLDRVLRSFEICMANCYLNIGAKFHDDAMSIYQKIRQKDCNNMMALHGIGKILSARGKFEESIKVFEEALELDTRDHISKSELAWIYFLLENYEDAIQLISEAIEICDGSALYHYRLGRIYWAIGEYRRDKKYAYSQFFSSVKLDLRFSMSFTYLGHYYRLIEKNRVRAKSCYQKAITIDPQDEEAGTQLGEFYRSSGEKDLALEIYQAAIQANSRAGWAWRQLGFFKLADGNNAEAITDLQAALKIDAKDVSCWEGLADAYMREGRYTSSMKAFARAIEVDPSSVYAHFQIANIKQKLGMFEESIDQYKLTIEKAQLKGDQSHLPSAKGIGDCYLALAKEHFISGLYGRAAELLGDGLLIMDQTVKEYHEHICLWKLIGDLCMTATLLPNYLHLMPLDSINNLIEIPRRLDLDAKLHLHKETDEFGLNLCKNSDADSISNFDLILVLLTCGCLSYKYAIVLGGNRPDTAPSLWYDLGITYYKIFESYSRRDESSSLSSGYINAAARCTKVALKFEPTNSNFWNALGIITISVDAKVSQHAFIKAIKYSPKSPMIWANLGFLYLIRSDLELANQAFLNSRSLDPDYPLAWVGLAHVANLWGTDEAPGLFEHAYEISGGYVLDADYGFASQAFSQYKKSSTFHKSSLISPLFALEKLVEQDPNDSASLNLLGLLYEWLDQPQKSAEAFNGAIMALEQKIRQLEQLASVQYDDGDDEKDLLSSKLNPFIKKLAYVQGNLGRVLCGVGEFNQSIKAYIEALNLIERQEDSESLSMMSFRIYTILGAGLAYYFSNDFENSLSMFDDALDKAEKPMQMLEQKRGSDDIYGISEVRKDVAVLLSQVLWALEGDEQRKLAREELFKCIEENTHHLPAMFGLCAMGLLQDDPTLIEATLTAMNNLPIKITDKFDRNKDIDFLRSRYFLLQGFVEEATSSLSKAVLLKPYDLISWTNLSSLLVSTATPVASVSTSSTALELISNPRSSASKNLRVEEKLKVYQNYTLSLIITRRNLKRNLPARNIDIEHPKEDGMVVNESVEYEQLGMRMLEVAQKAVFLAPWNLVGWSLLAVSYAES</sequence>
<dbReference type="Gene3D" id="1.25.40.10">
    <property type="entry name" value="Tetratricopeptide repeat domain"/>
    <property type="match status" value="6"/>
</dbReference>
<dbReference type="Pfam" id="PF13432">
    <property type="entry name" value="TPR_16"/>
    <property type="match status" value="1"/>
</dbReference>
<name>A0A9N9CNL5_9GLOM</name>
<dbReference type="PANTHER" id="PTHR15704">
    <property type="entry name" value="SUPERKILLER 3 PROTEIN-RELATED"/>
    <property type="match status" value="1"/>
</dbReference>
<dbReference type="InterPro" id="IPR039226">
    <property type="entry name" value="Ski3/TTC37"/>
</dbReference>
<feature type="repeat" description="TPR" evidence="3">
    <location>
        <begin position="38"/>
        <end position="71"/>
    </location>
</feature>
<proteinExistence type="predicted"/>
<comment type="caution">
    <text evidence="5">The sequence shown here is derived from an EMBL/GenBank/DDBJ whole genome shotgun (WGS) entry which is preliminary data.</text>
</comment>
<keyword evidence="6" id="KW-1185">Reference proteome</keyword>
<evidence type="ECO:0000256" key="4">
    <source>
        <dbReference type="SAM" id="Coils"/>
    </source>
</evidence>
<evidence type="ECO:0000256" key="2">
    <source>
        <dbReference type="ARBA" id="ARBA00022803"/>
    </source>
</evidence>
<dbReference type="InterPro" id="IPR019734">
    <property type="entry name" value="TPR_rpt"/>
</dbReference>
<keyword evidence="2 3" id="KW-0802">TPR repeat</keyword>
<keyword evidence="1" id="KW-0677">Repeat</keyword>
<dbReference type="Pfam" id="PF14559">
    <property type="entry name" value="TPR_19"/>
    <property type="match status" value="2"/>
</dbReference>
<evidence type="ECO:0000256" key="1">
    <source>
        <dbReference type="ARBA" id="ARBA00022737"/>
    </source>
</evidence>
<evidence type="ECO:0000313" key="5">
    <source>
        <dbReference type="EMBL" id="CAG8606347.1"/>
    </source>
</evidence>
<dbReference type="SMART" id="SM00028">
    <property type="entry name" value="TPR"/>
    <property type="match status" value="13"/>
</dbReference>
<dbReference type="Pfam" id="PF18833">
    <property type="entry name" value="TPR_22"/>
    <property type="match status" value="1"/>
</dbReference>